<dbReference type="SUPFAM" id="SSF51215">
    <property type="entry name" value="Regulatory protein AraC"/>
    <property type="match status" value="1"/>
</dbReference>
<dbReference type="InterPro" id="IPR009057">
    <property type="entry name" value="Homeodomain-like_sf"/>
</dbReference>
<dbReference type="InterPro" id="IPR037923">
    <property type="entry name" value="HTH-like"/>
</dbReference>
<dbReference type="InterPro" id="IPR003313">
    <property type="entry name" value="AraC-bd"/>
</dbReference>
<keyword evidence="2" id="KW-0238">DNA-binding</keyword>
<protein>
    <submittedName>
        <fullName evidence="5">AraC family transcriptional regulator</fullName>
    </submittedName>
</protein>
<sequence>MSSHHHHVSFNPHPSKGELSVLFSGHAQTNPLHKVGPQVLDYYLVHYVVSGEGTFRCMGQDYHLERGGSFFIFPGELVSYESDELNPWSYRWVGFKGNRADEYLHMLGLSQHRPVNMTKQHRKLNALFHQLDHKLQARLPNSDLQSQGYLRLILAEYAQSHHETNVPKEEASGIQQQIEQAIRWLTLQHNQPISIEQMAQSLGYHRTHLSKMFKQHTGMSPMNFLLKIRMERARLLLQDTLTVEQVASSVGFGDALYFSKQFKKWFGRSPSEYRQDQTTNPYDCNE</sequence>
<feature type="domain" description="HTH araC/xylS-type" evidence="4">
    <location>
        <begin position="179"/>
        <end position="276"/>
    </location>
</feature>
<keyword evidence="6" id="KW-1185">Reference proteome</keyword>
<name>A0ABT2ULB6_9BACL</name>
<evidence type="ECO:0000313" key="5">
    <source>
        <dbReference type="EMBL" id="MCU6794667.1"/>
    </source>
</evidence>
<keyword evidence="3" id="KW-0804">Transcription</keyword>
<dbReference type="SMART" id="SM00342">
    <property type="entry name" value="HTH_ARAC"/>
    <property type="match status" value="1"/>
</dbReference>
<dbReference type="PANTHER" id="PTHR43280:SF30">
    <property type="entry name" value="MMSAB OPERON REGULATORY PROTEIN"/>
    <property type="match status" value="1"/>
</dbReference>
<dbReference type="PROSITE" id="PS00041">
    <property type="entry name" value="HTH_ARAC_FAMILY_1"/>
    <property type="match status" value="1"/>
</dbReference>
<dbReference type="PROSITE" id="PS01124">
    <property type="entry name" value="HTH_ARAC_FAMILY_2"/>
    <property type="match status" value="1"/>
</dbReference>
<evidence type="ECO:0000256" key="1">
    <source>
        <dbReference type="ARBA" id="ARBA00023015"/>
    </source>
</evidence>
<evidence type="ECO:0000256" key="2">
    <source>
        <dbReference type="ARBA" id="ARBA00023125"/>
    </source>
</evidence>
<evidence type="ECO:0000259" key="4">
    <source>
        <dbReference type="PROSITE" id="PS01124"/>
    </source>
</evidence>
<keyword evidence="1" id="KW-0805">Transcription regulation</keyword>
<dbReference type="InterPro" id="IPR018062">
    <property type="entry name" value="HTH_AraC-typ_CS"/>
</dbReference>
<dbReference type="Pfam" id="PF02311">
    <property type="entry name" value="AraC_binding"/>
    <property type="match status" value="1"/>
</dbReference>
<dbReference type="PANTHER" id="PTHR43280">
    <property type="entry name" value="ARAC-FAMILY TRANSCRIPTIONAL REGULATOR"/>
    <property type="match status" value="1"/>
</dbReference>
<dbReference type="InterPro" id="IPR020449">
    <property type="entry name" value="Tscrpt_reg_AraC-type_HTH"/>
</dbReference>
<dbReference type="SUPFAM" id="SSF46689">
    <property type="entry name" value="Homeodomain-like"/>
    <property type="match status" value="2"/>
</dbReference>
<gene>
    <name evidence="5" type="ORF">OB236_21385</name>
</gene>
<dbReference type="InterPro" id="IPR018060">
    <property type="entry name" value="HTH_AraC"/>
</dbReference>
<dbReference type="PRINTS" id="PR00032">
    <property type="entry name" value="HTHARAC"/>
</dbReference>
<dbReference type="Pfam" id="PF12833">
    <property type="entry name" value="HTH_18"/>
    <property type="match status" value="1"/>
</dbReference>
<accession>A0ABT2ULB6</accession>
<dbReference type="Gene3D" id="2.60.120.280">
    <property type="entry name" value="Regulatory protein AraC"/>
    <property type="match status" value="1"/>
</dbReference>
<dbReference type="CDD" id="cd06986">
    <property type="entry name" value="cupin_MmsR-like_N"/>
    <property type="match status" value="1"/>
</dbReference>
<reference evidence="5 6" key="1">
    <citation type="submission" date="2022-09" db="EMBL/GenBank/DDBJ databases">
        <authorList>
            <person name="Han X.L."/>
            <person name="Wang Q."/>
            <person name="Lu T."/>
        </authorList>
    </citation>
    <scope>NUCLEOTIDE SEQUENCE [LARGE SCALE GENOMIC DNA]</scope>
    <source>
        <strain evidence="5 6">WQ 127069</strain>
    </source>
</reference>
<dbReference type="Proteomes" id="UP001652445">
    <property type="component" value="Unassembled WGS sequence"/>
</dbReference>
<organism evidence="5 6">
    <name type="scientific">Paenibacillus baimaensis</name>
    <dbReference type="NCBI Taxonomy" id="2982185"/>
    <lineage>
        <taxon>Bacteria</taxon>
        <taxon>Bacillati</taxon>
        <taxon>Bacillota</taxon>
        <taxon>Bacilli</taxon>
        <taxon>Bacillales</taxon>
        <taxon>Paenibacillaceae</taxon>
        <taxon>Paenibacillus</taxon>
    </lineage>
</organism>
<proteinExistence type="predicted"/>
<evidence type="ECO:0000256" key="3">
    <source>
        <dbReference type="ARBA" id="ARBA00023163"/>
    </source>
</evidence>
<dbReference type="EMBL" id="JAOQIO010000084">
    <property type="protein sequence ID" value="MCU6794667.1"/>
    <property type="molecule type" value="Genomic_DNA"/>
</dbReference>
<comment type="caution">
    <text evidence="5">The sequence shown here is derived from an EMBL/GenBank/DDBJ whole genome shotgun (WGS) entry which is preliminary data.</text>
</comment>
<dbReference type="RefSeq" id="WP_262685779.1">
    <property type="nucleotide sequence ID" value="NZ_JAOQIO010000084.1"/>
</dbReference>
<evidence type="ECO:0000313" key="6">
    <source>
        <dbReference type="Proteomes" id="UP001652445"/>
    </source>
</evidence>
<dbReference type="Gene3D" id="1.10.10.60">
    <property type="entry name" value="Homeodomain-like"/>
    <property type="match status" value="2"/>
</dbReference>